<evidence type="ECO:0000256" key="1">
    <source>
        <dbReference type="ARBA" id="ARBA00022737"/>
    </source>
</evidence>
<evidence type="ECO:0000256" key="3">
    <source>
        <dbReference type="SAM" id="MobiDB-lite"/>
    </source>
</evidence>
<gene>
    <name evidence="4" type="ORF">GDO81_001439</name>
</gene>
<feature type="compositionally biased region" description="Low complexity" evidence="3">
    <location>
        <begin position="215"/>
        <end position="224"/>
    </location>
</feature>
<dbReference type="SMART" id="SM00248">
    <property type="entry name" value="ANK"/>
    <property type="match status" value="2"/>
</dbReference>
<accession>A0AAV7DCC6</accession>
<evidence type="ECO:0000256" key="2">
    <source>
        <dbReference type="ARBA" id="ARBA00023043"/>
    </source>
</evidence>
<keyword evidence="5" id="KW-1185">Reference proteome</keyword>
<dbReference type="Proteomes" id="UP000824782">
    <property type="component" value="Unassembled WGS sequence"/>
</dbReference>
<dbReference type="InterPro" id="IPR051165">
    <property type="entry name" value="Multifunctional_ANK_Repeat"/>
</dbReference>
<dbReference type="EMBL" id="WNYA01000001">
    <property type="protein sequence ID" value="KAG8595175.1"/>
    <property type="molecule type" value="Genomic_DNA"/>
</dbReference>
<dbReference type="InterPro" id="IPR036770">
    <property type="entry name" value="Ankyrin_rpt-contain_sf"/>
</dbReference>
<feature type="region of interest" description="Disordered" evidence="3">
    <location>
        <begin position="215"/>
        <end position="238"/>
    </location>
</feature>
<dbReference type="Gene3D" id="1.25.40.20">
    <property type="entry name" value="Ankyrin repeat-containing domain"/>
    <property type="match status" value="1"/>
</dbReference>
<sequence>MKMLPVLDINEAVSKGDFNLLRSLVVSGADVNLHDKEGRTALMICCLHDGETWALGSARLLLTYGAKLSLCDKVGRNALMYAVLYNRESLVKLFLNALDCDLTHTDKWKHTVLWYTTITGNVTITTLLQEVFKKYRLDIRATSNILAKKCNLLTHQDQKKSQIRHSKVNRIQYAQPYKTIPALVWEKRATFYNATKSKVLQMTFKLDYISINQEKSSSSSPKESLTNDNKTNLSNSQDTNWRQDLQKLTATLEMQLSASYCRKARLLTSNIKRYPKLSKCETERPSEDELQRKTRNRRLSVDVLDVLQSKKATRGIFRRRCSVAVIPLIRIQSSKSSFNNEQEQQKIKNLLS</sequence>
<evidence type="ECO:0008006" key="6">
    <source>
        <dbReference type="Google" id="ProtNLM"/>
    </source>
</evidence>
<dbReference type="Pfam" id="PF12796">
    <property type="entry name" value="Ank_2"/>
    <property type="match status" value="1"/>
</dbReference>
<dbReference type="SUPFAM" id="SSF48403">
    <property type="entry name" value="Ankyrin repeat"/>
    <property type="match status" value="1"/>
</dbReference>
<keyword evidence="2" id="KW-0040">ANK repeat</keyword>
<dbReference type="PANTHER" id="PTHR24123">
    <property type="entry name" value="ANKYRIN REPEAT-CONTAINING"/>
    <property type="match status" value="1"/>
</dbReference>
<dbReference type="PANTHER" id="PTHR24123:SF142">
    <property type="entry name" value="ANKYRIN"/>
    <property type="match status" value="1"/>
</dbReference>
<dbReference type="AlphaFoldDB" id="A0AAV7DCC6"/>
<reference evidence="4" key="1">
    <citation type="thesis" date="2020" institute="ProQuest LLC" country="789 East Eisenhower Parkway, Ann Arbor, MI, USA">
        <title>Comparative Genomics and Chromosome Evolution.</title>
        <authorList>
            <person name="Mudd A.B."/>
        </authorList>
    </citation>
    <scope>NUCLEOTIDE SEQUENCE</scope>
    <source>
        <strain evidence="4">237g6f4</strain>
        <tissue evidence="4">Blood</tissue>
    </source>
</reference>
<name>A0AAV7DCC6_ENGPU</name>
<comment type="caution">
    <text evidence="4">The sequence shown here is derived from an EMBL/GenBank/DDBJ whole genome shotgun (WGS) entry which is preliminary data.</text>
</comment>
<organism evidence="4 5">
    <name type="scientific">Engystomops pustulosus</name>
    <name type="common">Tungara frog</name>
    <name type="synonym">Physalaemus pustulosus</name>
    <dbReference type="NCBI Taxonomy" id="76066"/>
    <lineage>
        <taxon>Eukaryota</taxon>
        <taxon>Metazoa</taxon>
        <taxon>Chordata</taxon>
        <taxon>Craniata</taxon>
        <taxon>Vertebrata</taxon>
        <taxon>Euteleostomi</taxon>
        <taxon>Amphibia</taxon>
        <taxon>Batrachia</taxon>
        <taxon>Anura</taxon>
        <taxon>Neobatrachia</taxon>
        <taxon>Hyloidea</taxon>
        <taxon>Leptodactylidae</taxon>
        <taxon>Leiuperinae</taxon>
        <taxon>Engystomops</taxon>
    </lineage>
</organism>
<proteinExistence type="predicted"/>
<feature type="compositionally biased region" description="Polar residues" evidence="3">
    <location>
        <begin position="226"/>
        <end position="238"/>
    </location>
</feature>
<evidence type="ECO:0000313" key="5">
    <source>
        <dbReference type="Proteomes" id="UP000824782"/>
    </source>
</evidence>
<keyword evidence="1" id="KW-0677">Repeat</keyword>
<protein>
    <recommendedName>
        <fullName evidence="6">Ankyrin repeat domain-containing protein 63</fullName>
    </recommendedName>
</protein>
<evidence type="ECO:0000313" key="4">
    <source>
        <dbReference type="EMBL" id="KAG8595175.1"/>
    </source>
</evidence>
<dbReference type="InterPro" id="IPR002110">
    <property type="entry name" value="Ankyrin_rpt"/>
</dbReference>